<feature type="transmembrane region" description="Helical" evidence="1">
    <location>
        <begin position="214"/>
        <end position="232"/>
    </location>
</feature>
<keyword evidence="1" id="KW-1133">Transmembrane helix</keyword>
<comment type="caution">
    <text evidence="2">The sequence shown here is derived from an EMBL/GenBank/DDBJ whole genome shotgun (WGS) entry which is preliminary data.</text>
</comment>
<dbReference type="EMBL" id="ADKX01000023">
    <property type="protein sequence ID" value="EFW05505.1"/>
    <property type="molecule type" value="Genomic_DNA"/>
</dbReference>
<feature type="transmembrane region" description="Helical" evidence="1">
    <location>
        <begin position="55"/>
        <end position="74"/>
    </location>
</feature>
<feature type="transmembrane region" description="Helical" evidence="1">
    <location>
        <begin position="279"/>
        <end position="301"/>
    </location>
</feature>
<keyword evidence="3" id="KW-1185">Reference proteome</keyword>
<feature type="transmembrane region" description="Helical" evidence="1">
    <location>
        <begin position="86"/>
        <end position="115"/>
    </location>
</feature>
<evidence type="ECO:0000313" key="3">
    <source>
        <dbReference type="Proteomes" id="UP000003157"/>
    </source>
</evidence>
<feature type="transmembrane region" description="Helical" evidence="1">
    <location>
        <begin position="238"/>
        <end position="258"/>
    </location>
</feature>
<feature type="transmembrane region" description="Helical" evidence="1">
    <location>
        <begin position="7"/>
        <end position="27"/>
    </location>
</feature>
<dbReference type="GeneID" id="78230936"/>
<gene>
    <name evidence="2" type="ORF">HMPREF9488_01302</name>
</gene>
<dbReference type="OrthoDB" id="3193075at2"/>
<sequence>MKSQKQLLPYILTFIMVCLMVGVSQWLNEPEIIFPEITALTIGSWLAPKQVWKTSPIKLILLILIYAILGVLMVRYIDIFLELKIIVAFTICSVGLLISKTTFAPLISACILPILMGTESWIYPIAATFMTIIIVIVQKFLQDYEYSHIYQYQPVEFDYHHELWLFLKRLLVVIGLAVVATRLEIRLLIAPPLIVAFFELSGNHKKLRSQAPRLYGLTIFIAFISAYARYFFTLQYQIPLIITVALITLILLLIIYSLKIFFPPIGAIAILPMILSPDLLIIYPFLIAMGFALLILFAFLISKENSSIYEKT</sequence>
<keyword evidence="1" id="KW-0472">Membrane</keyword>
<dbReference type="HOGENOM" id="CLU_071494_0_0_9"/>
<evidence type="ECO:0000313" key="2">
    <source>
        <dbReference type="EMBL" id="EFW05505.1"/>
    </source>
</evidence>
<accession>E7G964</accession>
<dbReference type="STRING" id="100884.GCA_000269565_03144"/>
<evidence type="ECO:0008006" key="4">
    <source>
        <dbReference type="Google" id="ProtNLM"/>
    </source>
</evidence>
<proteinExistence type="predicted"/>
<dbReference type="eggNOG" id="ENOG502Z95J">
    <property type="taxonomic scope" value="Bacteria"/>
</dbReference>
<protein>
    <recommendedName>
        <fullName evidence="4">HPP family protein</fullName>
    </recommendedName>
</protein>
<feature type="transmembrane region" description="Helical" evidence="1">
    <location>
        <begin position="121"/>
        <end position="141"/>
    </location>
</feature>
<dbReference type="Proteomes" id="UP000003157">
    <property type="component" value="Unassembled WGS sequence"/>
</dbReference>
<organism evidence="2 3">
    <name type="scientific">Coprobacillus cateniformis</name>
    <dbReference type="NCBI Taxonomy" id="100884"/>
    <lineage>
        <taxon>Bacteria</taxon>
        <taxon>Bacillati</taxon>
        <taxon>Bacillota</taxon>
        <taxon>Erysipelotrichia</taxon>
        <taxon>Erysipelotrichales</taxon>
        <taxon>Coprobacillaceae</taxon>
        <taxon>Coprobacillus</taxon>
    </lineage>
</organism>
<name>E7G964_9FIRM</name>
<reference evidence="2 3" key="1">
    <citation type="submission" date="2010-12" db="EMBL/GenBank/DDBJ databases">
        <title>The Genome Sequence of Coprobacillus sp. strain 29_1.</title>
        <authorList>
            <consortium name="The Broad Institute Genome Sequencing Platform"/>
            <person name="Earl A."/>
            <person name="Ward D."/>
            <person name="Feldgarden M."/>
            <person name="Gevers D."/>
            <person name="Daigneault M."/>
            <person name="Sibley C.D."/>
            <person name="White A."/>
            <person name="Strauss J."/>
            <person name="Allen-Vercoe E."/>
            <person name="Young S.K."/>
            <person name="Zeng Q."/>
            <person name="Gargeya S."/>
            <person name="Fitzgerald M."/>
            <person name="Haas B."/>
            <person name="Abouelleil A."/>
            <person name="Alvarado L."/>
            <person name="Arachchi H.M."/>
            <person name="Berlin A."/>
            <person name="Brown A."/>
            <person name="Chapman S.B."/>
            <person name="Chen Z."/>
            <person name="Dunbar C."/>
            <person name="Freedman E."/>
            <person name="Gearin G."/>
            <person name="Gellesch M."/>
            <person name="Goldberg J."/>
            <person name="Griggs A."/>
            <person name="Gujja S."/>
            <person name="Heilman E."/>
            <person name="Heiman D."/>
            <person name="Howarth C."/>
            <person name="Larson L."/>
            <person name="Lui A."/>
            <person name="MacDonald P.J.P."/>
            <person name="Mehta T."/>
            <person name="Montmayeur A."/>
            <person name="Murphy C."/>
            <person name="Neiman D."/>
            <person name="Pearson M."/>
            <person name="Priest M."/>
            <person name="Roberts A."/>
            <person name="Saif S."/>
            <person name="Shea T."/>
            <person name="Shenoy N."/>
            <person name="Sisk P."/>
            <person name="Stolte C."/>
            <person name="Sykes S."/>
            <person name="White J."/>
            <person name="Yandava C."/>
            <person name="Nusbaum C."/>
            <person name="Birren B."/>
        </authorList>
    </citation>
    <scope>NUCLEOTIDE SEQUENCE [LARGE SCALE GENOMIC DNA]</scope>
    <source>
        <strain evidence="2 3">29_1</strain>
    </source>
</reference>
<keyword evidence="1" id="KW-0812">Transmembrane</keyword>
<dbReference type="RefSeq" id="WP_008788418.1">
    <property type="nucleotide sequence ID" value="NZ_AKCB01000002.1"/>
</dbReference>
<evidence type="ECO:0000256" key="1">
    <source>
        <dbReference type="SAM" id="Phobius"/>
    </source>
</evidence>
<dbReference type="AlphaFoldDB" id="E7G964"/>